<keyword evidence="5" id="KW-0012">Acyltransferase</keyword>
<protein>
    <submittedName>
        <fullName evidence="5">Ankyrin repeat and FYVE domain-containing protein 1</fullName>
        <ecNumber evidence="5">2.3.2.23</ecNumber>
    </submittedName>
</protein>
<dbReference type="SMART" id="SM00248">
    <property type="entry name" value="ANK"/>
    <property type="match status" value="6"/>
</dbReference>
<feature type="signal peptide" evidence="4">
    <location>
        <begin position="1"/>
        <end position="16"/>
    </location>
</feature>
<dbReference type="InterPro" id="IPR036770">
    <property type="entry name" value="Ankyrin_rpt-contain_sf"/>
</dbReference>
<keyword evidence="4" id="KW-0732">Signal</keyword>
<keyword evidence="6" id="KW-1185">Reference proteome</keyword>
<keyword evidence="2 3" id="KW-0040">ANK repeat</keyword>
<dbReference type="Pfam" id="PF12796">
    <property type="entry name" value="Ank_2"/>
    <property type="match status" value="2"/>
</dbReference>
<dbReference type="PROSITE" id="PS50297">
    <property type="entry name" value="ANK_REP_REGION"/>
    <property type="match status" value="3"/>
</dbReference>
<gene>
    <name evidence="5" type="primary">ANKFY1</name>
    <name evidence="5" type="ORF">OHK93_001949</name>
</gene>
<accession>A0AA43QUV9</accession>
<dbReference type="PANTHER" id="PTHR24198">
    <property type="entry name" value="ANKYRIN REPEAT AND PROTEIN KINASE DOMAIN-CONTAINING PROTEIN"/>
    <property type="match status" value="1"/>
</dbReference>
<sequence length="746" mass="82933">MDGVSLVASVLTLVQAVHVGGKGLAKLKSCYYAPPEIDMLRAEVKSLAQLLENVDTFAHGSSPRHSGDILIGPIGVATARIGSVNKLLVSPAFGISRLSDENKARLTSLRYRKRLINLEREIKESIQEIGVRLTFVTACDTGQIREDFSAYRRFQESFSERLALSFEKLAFTQFEASITKILEQKQDEMTRLQTVQRHPTGSSIGTLPQYSATLDGHHSAVVRSDETAFPKRYECRPSCNCVCHVKWQFTSPHLIHSLLGELTIHWRSQKPMVRCNCSGHKGLAIIYRFPNFLLQRYFSMVLQTSLLDGPELLLRVPRVLPWTHLLWRYSVCGDLMAIKRMYADRIASPYDVDPSGRNALLYASKQQNVEVTEFLLNQKVDPDQADSLGRVPSERLLKRSFGGMYGEQGSMVMRRILNSREDEFEFGTLHRIVLGLEFKNLQSVLDATTDTIDKPDSMGRPALFWAVIRDNAEHVGLLLDYGADVNAKDNHGFTPIDVVRGPIVCKQLLDAGATNNVSSHNYDHSSLHEQVIENGNADVVSCMAAAGWDIDIKDHDNETPLLNAIYAGHTEVVNRLVELGANVNNANISSRDSALHFAAAFDRPTILKLLFEKGADPGALDCNGRNVAHCAAMKGSTELIKIMTAAKLTDLDLWSLDYEGKTPGDYMSERIVLTDMEVGVHEAWEDFMTALVSLPPAYDSPFSDEMSERVIELVDAIEEDLEKAVWPKVPGAFPIDSVRKVGVCAA</sequence>
<evidence type="ECO:0000256" key="1">
    <source>
        <dbReference type="ARBA" id="ARBA00022737"/>
    </source>
</evidence>
<dbReference type="PANTHER" id="PTHR24198:SF165">
    <property type="entry name" value="ANKYRIN REPEAT-CONTAINING PROTEIN-RELATED"/>
    <property type="match status" value="1"/>
</dbReference>
<dbReference type="EMBL" id="JAPUFD010000012">
    <property type="protein sequence ID" value="MDI1490745.1"/>
    <property type="molecule type" value="Genomic_DNA"/>
</dbReference>
<dbReference type="SUPFAM" id="SSF48403">
    <property type="entry name" value="Ankyrin repeat"/>
    <property type="match status" value="1"/>
</dbReference>
<evidence type="ECO:0000313" key="5">
    <source>
        <dbReference type="EMBL" id="MDI1490745.1"/>
    </source>
</evidence>
<dbReference type="InterPro" id="IPR002110">
    <property type="entry name" value="Ankyrin_rpt"/>
</dbReference>
<feature type="chain" id="PRO_5041349691" evidence="4">
    <location>
        <begin position="17"/>
        <end position="746"/>
    </location>
</feature>
<dbReference type="EC" id="2.3.2.23" evidence="5"/>
<reference evidence="5" key="1">
    <citation type="journal article" date="2023" name="Genome Biol. Evol.">
        <title>First Whole Genome Sequence and Flow Cytometry Genome Size Data for the Lichen-Forming Fungus Ramalina farinacea (Ascomycota).</title>
        <authorList>
            <person name="Llewellyn T."/>
            <person name="Mian S."/>
            <person name="Hill R."/>
            <person name="Leitch I.J."/>
            <person name="Gaya E."/>
        </authorList>
    </citation>
    <scope>NUCLEOTIDE SEQUENCE</scope>
    <source>
        <strain evidence="5">LIQ254RAFAR</strain>
    </source>
</reference>
<comment type="caution">
    <text evidence="5">The sequence shown here is derived from an EMBL/GenBank/DDBJ whole genome shotgun (WGS) entry which is preliminary data.</text>
</comment>
<evidence type="ECO:0000256" key="4">
    <source>
        <dbReference type="SAM" id="SignalP"/>
    </source>
</evidence>
<evidence type="ECO:0000313" key="6">
    <source>
        <dbReference type="Proteomes" id="UP001161017"/>
    </source>
</evidence>
<proteinExistence type="predicted"/>
<organism evidence="5 6">
    <name type="scientific">Ramalina farinacea</name>
    <dbReference type="NCBI Taxonomy" id="258253"/>
    <lineage>
        <taxon>Eukaryota</taxon>
        <taxon>Fungi</taxon>
        <taxon>Dikarya</taxon>
        <taxon>Ascomycota</taxon>
        <taxon>Pezizomycotina</taxon>
        <taxon>Lecanoromycetes</taxon>
        <taxon>OSLEUM clade</taxon>
        <taxon>Lecanoromycetidae</taxon>
        <taxon>Lecanorales</taxon>
        <taxon>Lecanorineae</taxon>
        <taxon>Ramalinaceae</taxon>
        <taxon>Ramalina</taxon>
    </lineage>
</organism>
<dbReference type="Pfam" id="PF00023">
    <property type="entry name" value="Ank"/>
    <property type="match status" value="2"/>
</dbReference>
<feature type="repeat" description="ANK" evidence="3">
    <location>
        <begin position="458"/>
        <end position="490"/>
    </location>
</feature>
<dbReference type="Gene3D" id="1.25.40.20">
    <property type="entry name" value="Ankyrin repeat-containing domain"/>
    <property type="match status" value="3"/>
</dbReference>
<feature type="repeat" description="ANK" evidence="3">
    <location>
        <begin position="590"/>
        <end position="622"/>
    </location>
</feature>
<evidence type="ECO:0000256" key="3">
    <source>
        <dbReference type="PROSITE-ProRule" id="PRU00023"/>
    </source>
</evidence>
<evidence type="ECO:0000256" key="2">
    <source>
        <dbReference type="ARBA" id="ARBA00023043"/>
    </source>
</evidence>
<name>A0AA43QUV9_9LECA</name>
<feature type="repeat" description="ANK" evidence="3">
    <location>
        <begin position="556"/>
        <end position="588"/>
    </location>
</feature>
<feature type="repeat" description="ANK" evidence="3">
    <location>
        <begin position="355"/>
        <end position="387"/>
    </location>
</feature>
<dbReference type="GO" id="GO:0061631">
    <property type="term" value="F:ubiquitin conjugating enzyme activity"/>
    <property type="evidence" value="ECO:0007669"/>
    <property type="project" value="UniProtKB-EC"/>
</dbReference>
<keyword evidence="5" id="KW-0808">Transferase</keyword>
<dbReference type="PROSITE" id="PS50088">
    <property type="entry name" value="ANK_REPEAT"/>
    <property type="match status" value="4"/>
</dbReference>
<keyword evidence="1" id="KW-0677">Repeat</keyword>
<dbReference type="AlphaFoldDB" id="A0AA43QUV9"/>
<dbReference type="Proteomes" id="UP001161017">
    <property type="component" value="Unassembled WGS sequence"/>
</dbReference>